<comment type="caution">
    <text evidence="2">The sequence shown here is derived from an EMBL/GenBank/DDBJ whole genome shotgun (WGS) entry which is preliminary data.</text>
</comment>
<dbReference type="Proteomes" id="UP000198211">
    <property type="component" value="Unassembled WGS sequence"/>
</dbReference>
<keyword evidence="1" id="KW-0812">Transmembrane</keyword>
<evidence type="ECO:0000313" key="3">
    <source>
        <dbReference type="Proteomes" id="UP000198211"/>
    </source>
</evidence>
<gene>
    <name evidence="2" type="ORF">PHMEG_0007469</name>
</gene>
<evidence type="ECO:0000256" key="1">
    <source>
        <dbReference type="SAM" id="Phobius"/>
    </source>
</evidence>
<organism evidence="2 3">
    <name type="scientific">Phytophthora megakarya</name>
    <dbReference type="NCBI Taxonomy" id="4795"/>
    <lineage>
        <taxon>Eukaryota</taxon>
        <taxon>Sar</taxon>
        <taxon>Stramenopiles</taxon>
        <taxon>Oomycota</taxon>
        <taxon>Peronosporomycetes</taxon>
        <taxon>Peronosporales</taxon>
        <taxon>Peronosporaceae</taxon>
        <taxon>Phytophthora</taxon>
    </lineage>
</organism>
<accession>A0A225WLW1</accession>
<reference evidence="3" key="1">
    <citation type="submission" date="2017-03" db="EMBL/GenBank/DDBJ databases">
        <title>Phytopthora megakarya and P. palmivora, two closely related causual agents of cacao black pod achieved similar genome size and gene model numbers by different mechanisms.</title>
        <authorList>
            <person name="Ali S."/>
            <person name="Shao J."/>
            <person name="Larry D.J."/>
            <person name="Kronmiller B."/>
            <person name="Shen D."/>
            <person name="Strem M.D."/>
            <person name="Melnick R.L."/>
            <person name="Guiltinan M.J."/>
            <person name="Tyler B.M."/>
            <person name="Meinhardt L.W."/>
            <person name="Bailey B.A."/>
        </authorList>
    </citation>
    <scope>NUCLEOTIDE SEQUENCE [LARGE SCALE GENOMIC DNA]</scope>
    <source>
        <strain evidence="3">zdho120</strain>
    </source>
</reference>
<dbReference type="AlphaFoldDB" id="A0A225WLW1"/>
<keyword evidence="3" id="KW-1185">Reference proteome</keyword>
<proteinExistence type="predicted"/>
<dbReference type="OrthoDB" id="2439059at2759"/>
<name>A0A225WLW1_9STRA</name>
<feature type="transmembrane region" description="Helical" evidence="1">
    <location>
        <begin position="6"/>
        <end position="24"/>
    </location>
</feature>
<sequence length="63" mass="7381">MFRHKILFASFFGFYFTTVVLLSLRDDTFAIGQLEDNQEWLHGLTEAKAEKMPYQLVLPLDVK</sequence>
<evidence type="ECO:0000313" key="2">
    <source>
        <dbReference type="EMBL" id="OWZ18434.1"/>
    </source>
</evidence>
<protein>
    <submittedName>
        <fullName evidence="2">Uncharacterized protein</fullName>
    </submittedName>
</protein>
<dbReference type="EMBL" id="NBNE01000587">
    <property type="protein sequence ID" value="OWZ18434.1"/>
    <property type="molecule type" value="Genomic_DNA"/>
</dbReference>
<keyword evidence="1" id="KW-1133">Transmembrane helix</keyword>
<keyword evidence="1" id="KW-0472">Membrane</keyword>